<evidence type="ECO:0000256" key="6">
    <source>
        <dbReference type="ARBA" id="ARBA00023002"/>
    </source>
</evidence>
<dbReference type="PROSITE" id="PS51918">
    <property type="entry name" value="RADICAL_SAM"/>
    <property type="match status" value="1"/>
</dbReference>
<dbReference type="GO" id="GO:0046872">
    <property type="term" value="F:metal ion binding"/>
    <property type="evidence" value="ECO:0007669"/>
    <property type="project" value="UniProtKB-KW"/>
</dbReference>
<keyword evidence="5" id="KW-0479">Metal-binding</keyword>
<evidence type="ECO:0000256" key="3">
    <source>
        <dbReference type="ARBA" id="ARBA00022485"/>
    </source>
</evidence>
<evidence type="ECO:0000259" key="9">
    <source>
        <dbReference type="PROSITE" id="PS51918"/>
    </source>
</evidence>
<comment type="cofactor">
    <cofactor evidence="1">
        <name>[4Fe-4S] cluster</name>
        <dbReference type="ChEBI" id="CHEBI:49883"/>
    </cofactor>
</comment>
<dbReference type="PROSITE" id="PS01087">
    <property type="entry name" value="RADICAL_ACTIVATING"/>
    <property type="match status" value="1"/>
</dbReference>
<keyword evidence="3" id="KW-0004">4Fe-4S</keyword>
<dbReference type="InterPro" id="IPR058240">
    <property type="entry name" value="rSAM_sf"/>
</dbReference>
<dbReference type="InterPro" id="IPR007197">
    <property type="entry name" value="rSAM"/>
</dbReference>
<dbReference type="SFLD" id="SFLDS00029">
    <property type="entry name" value="Radical_SAM"/>
    <property type="match status" value="1"/>
</dbReference>
<proteinExistence type="inferred from homology"/>
<dbReference type="Gene3D" id="3.20.20.70">
    <property type="entry name" value="Aldolase class I"/>
    <property type="match status" value="1"/>
</dbReference>
<organism evidence="10 11">
    <name type="scientific">Candidatus Borkfalkia avistercoris</name>
    <dbReference type="NCBI Taxonomy" id="2838504"/>
    <lineage>
        <taxon>Bacteria</taxon>
        <taxon>Bacillati</taxon>
        <taxon>Bacillota</taxon>
        <taxon>Clostridia</taxon>
        <taxon>Christensenellales</taxon>
        <taxon>Christensenellaceae</taxon>
        <taxon>Candidatus Borkfalkia</taxon>
    </lineage>
</organism>
<feature type="domain" description="Radical SAM core" evidence="9">
    <location>
        <begin position="17"/>
        <end position="223"/>
    </location>
</feature>
<dbReference type="EMBL" id="DXCL01000026">
    <property type="protein sequence ID" value="HIZ03555.1"/>
    <property type="molecule type" value="Genomic_DNA"/>
</dbReference>
<evidence type="ECO:0000256" key="4">
    <source>
        <dbReference type="ARBA" id="ARBA00022691"/>
    </source>
</evidence>
<accession>A0A9D2ICN4</accession>
<dbReference type="PANTHER" id="PTHR30352:SF5">
    <property type="entry name" value="PYRUVATE FORMATE-LYASE 1-ACTIVATING ENZYME"/>
    <property type="match status" value="1"/>
</dbReference>
<dbReference type="Pfam" id="PF04055">
    <property type="entry name" value="Radical_SAM"/>
    <property type="match status" value="1"/>
</dbReference>
<protein>
    <submittedName>
        <fullName evidence="10">Radical SAM protein</fullName>
    </submittedName>
</protein>
<reference evidence="10" key="1">
    <citation type="journal article" date="2021" name="PeerJ">
        <title>Extensive microbial diversity within the chicken gut microbiome revealed by metagenomics and culture.</title>
        <authorList>
            <person name="Gilroy R."/>
            <person name="Ravi A."/>
            <person name="Getino M."/>
            <person name="Pursley I."/>
            <person name="Horton D.L."/>
            <person name="Alikhan N.F."/>
            <person name="Baker D."/>
            <person name="Gharbi K."/>
            <person name="Hall N."/>
            <person name="Watson M."/>
            <person name="Adriaenssens E.M."/>
            <person name="Foster-Nyarko E."/>
            <person name="Jarju S."/>
            <person name="Secka A."/>
            <person name="Antonio M."/>
            <person name="Oren A."/>
            <person name="Chaudhuri R.R."/>
            <person name="La Ragione R."/>
            <person name="Hildebrand F."/>
            <person name="Pallen M.J."/>
        </authorList>
    </citation>
    <scope>NUCLEOTIDE SEQUENCE</scope>
    <source>
        <strain evidence="10">CHK187-5294</strain>
    </source>
</reference>
<dbReference type="Proteomes" id="UP000824132">
    <property type="component" value="Unassembled WGS sequence"/>
</dbReference>
<evidence type="ECO:0000256" key="7">
    <source>
        <dbReference type="ARBA" id="ARBA00023004"/>
    </source>
</evidence>
<name>A0A9D2ICN4_9FIRM</name>
<comment type="caution">
    <text evidence="10">The sequence shown here is derived from an EMBL/GenBank/DDBJ whole genome shotgun (WGS) entry which is preliminary data.</text>
</comment>
<evidence type="ECO:0000313" key="10">
    <source>
        <dbReference type="EMBL" id="HIZ03555.1"/>
    </source>
</evidence>
<evidence type="ECO:0000256" key="8">
    <source>
        <dbReference type="ARBA" id="ARBA00023014"/>
    </source>
</evidence>
<keyword evidence="8" id="KW-0411">Iron-sulfur</keyword>
<dbReference type="GO" id="GO:0016491">
    <property type="term" value="F:oxidoreductase activity"/>
    <property type="evidence" value="ECO:0007669"/>
    <property type="project" value="UniProtKB-KW"/>
</dbReference>
<dbReference type="InterPro" id="IPR001989">
    <property type="entry name" value="Radical_activat_CS"/>
</dbReference>
<keyword evidence="6" id="KW-0560">Oxidoreductase</keyword>
<dbReference type="AlphaFoldDB" id="A0A9D2ICN4"/>
<dbReference type="InterPro" id="IPR013785">
    <property type="entry name" value="Aldolase_TIM"/>
</dbReference>
<reference evidence="10" key="2">
    <citation type="submission" date="2021-04" db="EMBL/GenBank/DDBJ databases">
        <authorList>
            <person name="Gilroy R."/>
        </authorList>
    </citation>
    <scope>NUCLEOTIDE SEQUENCE</scope>
    <source>
        <strain evidence="10">CHK187-5294</strain>
    </source>
</reference>
<evidence type="ECO:0000256" key="1">
    <source>
        <dbReference type="ARBA" id="ARBA00001966"/>
    </source>
</evidence>
<sequence length="223" mass="24548">MQNKKGYIDSVYCGSGVDGKGLRCVVFFSGCNLRCPFCHNPETLCKSGQEISAEELFARLKRYKPYFKKGGVTLSGGEPFLQKEFLLDLAVLLKSGGIHVVAETNGTIADEEILSALDGVIVDVKNQEENDLCGYEKFFDACGRAGCDYTITNVLVPGKNDSCDKLSALSALVGKRGKRVKFLPFRKLCEDKYAELGLNFIYAGMREAEEEDIIKAEKAVNQL</sequence>
<keyword evidence="4" id="KW-0949">S-adenosyl-L-methionine</keyword>
<dbReference type="GO" id="GO:0051539">
    <property type="term" value="F:4 iron, 4 sulfur cluster binding"/>
    <property type="evidence" value="ECO:0007669"/>
    <property type="project" value="UniProtKB-KW"/>
</dbReference>
<evidence type="ECO:0000256" key="5">
    <source>
        <dbReference type="ARBA" id="ARBA00022723"/>
    </source>
</evidence>
<evidence type="ECO:0000313" key="11">
    <source>
        <dbReference type="Proteomes" id="UP000824132"/>
    </source>
</evidence>
<dbReference type="PANTHER" id="PTHR30352">
    <property type="entry name" value="PYRUVATE FORMATE-LYASE-ACTIVATING ENZYME"/>
    <property type="match status" value="1"/>
</dbReference>
<dbReference type="SFLD" id="SFLDG01066">
    <property type="entry name" value="organic_radical-activating_enz"/>
    <property type="match status" value="1"/>
</dbReference>
<gene>
    <name evidence="10" type="ORF">H9727_04645</name>
</gene>
<evidence type="ECO:0000256" key="2">
    <source>
        <dbReference type="ARBA" id="ARBA00009777"/>
    </source>
</evidence>
<keyword evidence="7" id="KW-0408">Iron</keyword>
<dbReference type="CDD" id="cd01335">
    <property type="entry name" value="Radical_SAM"/>
    <property type="match status" value="1"/>
</dbReference>
<dbReference type="SUPFAM" id="SSF102114">
    <property type="entry name" value="Radical SAM enzymes"/>
    <property type="match status" value="1"/>
</dbReference>
<comment type="similarity">
    <text evidence="2">Belongs to the organic radical-activating enzymes family.</text>
</comment>
<dbReference type="InterPro" id="IPR034457">
    <property type="entry name" value="Organic_radical-activating"/>
</dbReference>